<evidence type="ECO:0000256" key="13">
    <source>
        <dbReference type="PIRNR" id="PIRNR001365"/>
    </source>
</evidence>
<dbReference type="HAMAP" id="MF_00418">
    <property type="entry name" value="DapA"/>
    <property type="match status" value="1"/>
</dbReference>
<dbReference type="GO" id="GO:0019877">
    <property type="term" value="P:diaminopimelate biosynthetic process"/>
    <property type="evidence" value="ECO:0007669"/>
    <property type="project" value="UniProtKB-UniRule"/>
</dbReference>
<dbReference type="Pfam" id="PF00701">
    <property type="entry name" value="DHDPS"/>
    <property type="match status" value="1"/>
</dbReference>
<evidence type="ECO:0000256" key="8">
    <source>
        <dbReference type="ARBA" id="ARBA00023154"/>
    </source>
</evidence>
<dbReference type="InterPro" id="IPR005263">
    <property type="entry name" value="DapA"/>
</dbReference>
<evidence type="ECO:0000313" key="17">
    <source>
        <dbReference type="Proteomes" id="UP000076964"/>
    </source>
</evidence>
<dbReference type="UniPathway" id="UPA00034">
    <property type="reaction ID" value="UER00017"/>
</dbReference>
<evidence type="ECO:0000256" key="11">
    <source>
        <dbReference type="ARBA" id="ARBA00047836"/>
    </source>
</evidence>
<dbReference type="GO" id="GO:0008840">
    <property type="term" value="F:4-hydroxy-tetrahydrodipicolinate synthase activity"/>
    <property type="evidence" value="ECO:0007669"/>
    <property type="project" value="UniProtKB-UniRule"/>
</dbReference>
<keyword evidence="8 12" id="KW-0457">Lysine biosynthesis</keyword>
<comment type="subcellular location">
    <subcellularLocation>
        <location evidence="12">Cytoplasm</location>
    </subcellularLocation>
</comment>
<keyword evidence="10 12" id="KW-0704">Schiff base</keyword>
<feature type="active site" description="Proton donor/acceptor" evidence="12 14">
    <location>
        <position position="150"/>
    </location>
</feature>
<evidence type="ECO:0000256" key="10">
    <source>
        <dbReference type="ARBA" id="ARBA00023270"/>
    </source>
</evidence>
<reference evidence="16 17" key="1">
    <citation type="submission" date="2016-02" db="EMBL/GenBank/DDBJ databases">
        <title>Draft genome sequence of Thermodesulfatator sp. S606.</title>
        <authorList>
            <person name="Lai Q."/>
            <person name="Cao J."/>
            <person name="Dupont S."/>
            <person name="Shao Z."/>
            <person name="Jebbar M."/>
            <person name="Alain K."/>
        </authorList>
    </citation>
    <scope>NUCLEOTIDE SEQUENCE [LARGE SCALE GENOMIC DNA]</scope>
    <source>
        <strain evidence="16 17">S606</strain>
    </source>
</reference>
<dbReference type="RefSeq" id="WP_068541312.1">
    <property type="nucleotide sequence ID" value="NZ_LSFI01000012.1"/>
</dbReference>
<dbReference type="PANTHER" id="PTHR12128:SF66">
    <property type="entry name" value="4-HYDROXY-2-OXOGLUTARATE ALDOLASE, MITOCHONDRIAL"/>
    <property type="match status" value="1"/>
</dbReference>
<gene>
    <name evidence="12" type="primary">dapA</name>
    <name evidence="16" type="ORF">TH606_03500</name>
</gene>
<dbReference type="SUPFAM" id="SSF51569">
    <property type="entry name" value="Aldolase"/>
    <property type="match status" value="1"/>
</dbReference>
<evidence type="ECO:0000256" key="7">
    <source>
        <dbReference type="ARBA" id="ARBA00022915"/>
    </source>
</evidence>
<dbReference type="InterPro" id="IPR020625">
    <property type="entry name" value="Schiff_base-form_aldolases_AS"/>
</dbReference>
<dbReference type="PANTHER" id="PTHR12128">
    <property type="entry name" value="DIHYDRODIPICOLINATE SYNTHASE"/>
    <property type="match status" value="1"/>
</dbReference>
<dbReference type="PRINTS" id="PR00146">
    <property type="entry name" value="DHPICSNTHASE"/>
</dbReference>
<dbReference type="STRING" id="1795632.TH606_03500"/>
<comment type="pathway">
    <text evidence="2 12">Amino-acid biosynthesis; L-lysine biosynthesis via DAP pathway; (S)-tetrahydrodipicolinate from L-aspartate: step 3/4.</text>
</comment>
<comment type="similarity">
    <text evidence="3 12 13">Belongs to the DapA family.</text>
</comment>
<dbReference type="PIRSF" id="PIRSF001365">
    <property type="entry name" value="DHDPS"/>
    <property type="match status" value="1"/>
</dbReference>
<dbReference type="InterPro" id="IPR013785">
    <property type="entry name" value="Aldolase_TIM"/>
</dbReference>
<feature type="binding site" evidence="12 15">
    <location>
        <position position="61"/>
    </location>
    <ligand>
        <name>pyruvate</name>
        <dbReference type="ChEBI" id="CHEBI:15361"/>
    </ligand>
</feature>
<dbReference type="PROSITE" id="PS00666">
    <property type="entry name" value="DHDPS_2"/>
    <property type="match status" value="1"/>
</dbReference>
<dbReference type="InterPro" id="IPR002220">
    <property type="entry name" value="DapA-like"/>
</dbReference>
<keyword evidence="7 12" id="KW-0220">Diaminopimelate biosynthesis</keyword>
<feature type="active site" description="Schiff-base intermediate with substrate" evidence="12 14">
    <location>
        <position position="178"/>
    </location>
</feature>
<comment type="catalytic activity">
    <reaction evidence="11 12">
        <text>L-aspartate 4-semialdehyde + pyruvate = (2S,4S)-4-hydroxy-2,3,4,5-tetrahydrodipicolinate + H2O + H(+)</text>
        <dbReference type="Rhea" id="RHEA:34171"/>
        <dbReference type="ChEBI" id="CHEBI:15361"/>
        <dbReference type="ChEBI" id="CHEBI:15377"/>
        <dbReference type="ChEBI" id="CHEBI:15378"/>
        <dbReference type="ChEBI" id="CHEBI:67139"/>
        <dbReference type="ChEBI" id="CHEBI:537519"/>
        <dbReference type="EC" id="4.3.3.7"/>
    </reaction>
</comment>
<dbReference type="EC" id="4.3.3.7" evidence="4 12"/>
<evidence type="ECO:0000256" key="9">
    <source>
        <dbReference type="ARBA" id="ARBA00023239"/>
    </source>
</evidence>
<dbReference type="Gene3D" id="3.20.20.70">
    <property type="entry name" value="Aldolase class I"/>
    <property type="match status" value="1"/>
</dbReference>
<evidence type="ECO:0000313" key="16">
    <source>
        <dbReference type="EMBL" id="OAG28110.1"/>
    </source>
</evidence>
<dbReference type="GO" id="GO:0009089">
    <property type="term" value="P:lysine biosynthetic process via diaminopimelate"/>
    <property type="evidence" value="ECO:0007669"/>
    <property type="project" value="UniProtKB-UniRule"/>
</dbReference>
<keyword evidence="6 12" id="KW-0028">Amino-acid biosynthesis</keyword>
<evidence type="ECO:0000256" key="15">
    <source>
        <dbReference type="PIRSR" id="PIRSR001365-2"/>
    </source>
</evidence>
<sequence length="309" mass="33830">MSARKCGRKASKTNKKKGLEGAIVALITPFKDGKVDEESYRALVEWQISRGIDGLLTVGTTGESATLSLEEKKRLYELTLEIANGRVPVIAGTGTNDTAKTIEMTKLAADIGVDACLLVTPYYNKPSQEGLYQHYKAVAEAVKKMPLILYNVPSRTGVSLAPETVARLSKIKNIVGIKEATGCMRQNTEIIRLCGNKFLLLSGDDFTCFTTMALGGHGVISASANVIPKEMSDMMKAAREGKWDKGRKLHLKIYPMFKAMFLESNPVPAKTALYLMGKIATPEVRLPLAPMSEANLEKLKEVLKDYKLI</sequence>
<feature type="site" description="Part of a proton relay during catalysis" evidence="12">
    <location>
        <position position="123"/>
    </location>
</feature>
<feature type="binding site" evidence="12 15">
    <location>
        <position position="220"/>
    </location>
    <ligand>
        <name>pyruvate</name>
        <dbReference type="ChEBI" id="CHEBI:15361"/>
    </ligand>
</feature>
<feature type="site" description="Part of a proton relay during catalysis" evidence="12">
    <location>
        <position position="60"/>
    </location>
</feature>
<dbReference type="OrthoDB" id="9782828at2"/>
<name>A0A177E9L0_9BACT</name>
<dbReference type="InterPro" id="IPR020624">
    <property type="entry name" value="Schiff_base-form_aldolases_CS"/>
</dbReference>
<keyword evidence="9 12" id="KW-0456">Lyase</keyword>
<dbReference type="SMART" id="SM01130">
    <property type="entry name" value="DHDPS"/>
    <property type="match status" value="1"/>
</dbReference>
<evidence type="ECO:0000256" key="6">
    <source>
        <dbReference type="ARBA" id="ARBA00022605"/>
    </source>
</evidence>
<evidence type="ECO:0000256" key="5">
    <source>
        <dbReference type="ARBA" id="ARBA00022490"/>
    </source>
</evidence>
<evidence type="ECO:0000256" key="14">
    <source>
        <dbReference type="PIRSR" id="PIRSR001365-1"/>
    </source>
</evidence>
<organism evidence="16 17">
    <name type="scientific">Thermodesulfatator autotrophicus</name>
    <dbReference type="NCBI Taxonomy" id="1795632"/>
    <lineage>
        <taxon>Bacteria</taxon>
        <taxon>Pseudomonadati</taxon>
        <taxon>Thermodesulfobacteriota</taxon>
        <taxon>Thermodesulfobacteria</taxon>
        <taxon>Thermodesulfobacteriales</taxon>
        <taxon>Thermodesulfatatoraceae</taxon>
        <taxon>Thermodesulfatator</taxon>
    </lineage>
</organism>
<protein>
    <recommendedName>
        <fullName evidence="4 12">4-hydroxy-tetrahydrodipicolinate synthase</fullName>
        <shortName evidence="12">HTPA synthase</shortName>
        <ecNumber evidence="4 12">4.3.3.7</ecNumber>
    </recommendedName>
</protein>
<evidence type="ECO:0000256" key="12">
    <source>
        <dbReference type="HAMAP-Rule" id="MF_00418"/>
    </source>
</evidence>
<dbReference type="AlphaFoldDB" id="A0A177E9L0"/>
<keyword evidence="17" id="KW-1185">Reference proteome</keyword>
<dbReference type="EMBL" id="LSFI01000012">
    <property type="protein sequence ID" value="OAG28110.1"/>
    <property type="molecule type" value="Genomic_DNA"/>
</dbReference>
<evidence type="ECO:0000256" key="3">
    <source>
        <dbReference type="ARBA" id="ARBA00007592"/>
    </source>
</evidence>
<comment type="caution">
    <text evidence="16">The sequence shown here is derived from an EMBL/GenBank/DDBJ whole genome shotgun (WGS) entry which is preliminary data.</text>
</comment>
<accession>A0A177E9L0</accession>
<dbReference type="PROSITE" id="PS00665">
    <property type="entry name" value="DHDPS_1"/>
    <property type="match status" value="1"/>
</dbReference>
<dbReference type="CDD" id="cd00950">
    <property type="entry name" value="DHDPS"/>
    <property type="match status" value="1"/>
</dbReference>
<dbReference type="NCBIfam" id="TIGR00674">
    <property type="entry name" value="dapA"/>
    <property type="match status" value="1"/>
</dbReference>
<keyword evidence="5 12" id="KW-0963">Cytoplasm</keyword>
<proteinExistence type="inferred from homology"/>
<evidence type="ECO:0000256" key="2">
    <source>
        <dbReference type="ARBA" id="ARBA00005120"/>
    </source>
</evidence>
<comment type="caution">
    <text evidence="12">Was originally thought to be a dihydrodipicolinate synthase (DHDPS), catalyzing the condensation of (S)-aspartate-beta-semialdehyde [(S)-ASA] and pyruvate to dihydrodipicolinate (DHDP). However, it was shown in E.coli that the product of the enzymatic reaction is not dihydrodipicolinate but in fact (4S)-4-hydroxy-2,3,4,5-tetrahydro-(2S)-dipicolinic acid (HTPA), and that the consecutive dehydration reaction leading to DHDP is not spontaneous but catalyzed by DapB.</text>
</comment>
<dbReference type="GO" id="GO:0005829">
    <property type="term" value="C:cytosol"/>
    <property type="evidence" value="ECO:0007669"/>
    <property type="project" value="TreeGrafter"/>
</dbReference>
<dbReference type="Proteomes" id="UP000076964">
    <property type="component" value="Unassembled WGS sequence"/>
</dbReference>
<comment type="function">
    <text evidence="1 12">Catalyzes the condensation of (S)-aspartate-beta-semialdehyde [(S)-ASA] and pyruvate to 4-hydroxy-tetrahydrodipicolinate (HTPA).</text>
</comment>
<evidence type="ECO:0000256" key="1">
    <source>
        <dbReference type="ARBA" id="ARBA00003294"/>
    </source>
</evidence>
<evidence type="ECO:0000256" key="4">
    <source>
        <dbReference type="ARBA" id="ARBA00012086"/>
    </source>
</evidence>
<comment type="subunit">
    <text evidence="12">Homotetramer; dimer of dimers.</text>
</comment>